<evidence type="ECO:0000313" key="3">
    <source>
        <dbReference type="RefSeq" id="XP_022138356.1"/>
    </source>
</evidence>
<dbReference type="PANTHER" id="PTHR36759:SF1">
    <property type="entry name" value="DYNEIN BETA CHAIN, CILIARY PROTEIN"/>
    <property type="match status" value="1"/>
</dbReference>
<accession>A0A6J1C9H1</accession>
<dbReference type="Proteomes" id="UP000504603">
    <property type="component" value="Unplaced"/>
</dbReference>
<evidence type="ECO:0000256" key="1">
    <source>
        <dbReference type="SAM" id="MobiDB-lite"/>
    </source>
</evidence>
<dbReference type="GeneID" id="111009550"/>
<dbReference type="PANTHER" id="PTHR36759">
    <property type="entry name" value="DYNEIN BETA CHAIN, CILIARY PROTEIN"/>
    <property type="match status" value="1"/>
</dbReference>
<feature type="compositionally biased region" description="Polar residues" evidence="1">
    <location>
        <begin position="17"/>
        <end position="26"/>
    </location>
</feature>
<dbReference type="KEGG" id="mcha:111009550"/>
<feature type="region of interest" description="Disordered" evidence="1">
    <location>
        <begin position="1"/>
        <end position="71"/>
    </location>
</feature>
<organism evidence="2 3">
    <name type="scientific">Momordica charantia</name>
    <name type="common">Bitter gourd</name>
    <name type="synonym">Balsam pear</name>
    <dbReference type="NCBI Taxonomy" id="3673"/>
    <lineage>
        <taxon>Eukaryota</taxon>
        <taxon>Viridiplantae</taxon>
        <taxon>Streptophyta</taxon>
        <taxon>Embryophyta</taxon>
        <taxon>Tracheophyta</taxon>
        <taxon>Spermatophyta</taxon>
        <taxon>Magnoliopsida</taxon>
        <taxon>eudicotyledons</taxon>
        <taxon>Gunneridae</taxon>
        <taxon>Pentapetalae</taxon>
        <taxon>rosids</taxon>
        <taxon>fabids</taxon>
        <taxon>Cucurbitales</taxon>
        <taxon>Cucurbitaceae</taxon>
        <taxon>Momordiceae</taxon>
        <taxon>Momordica</taxon>
    </lineage>
</organism>
<protein>
    <submittedName>
        <fullName evidence="3">Uncharacterized protein LOC111009550</fullName>
    </submittedName>
</protein>
<name>A0A6J1C9H1_MOMCH</name>
<evidence type="ECO:0000313" key="2">
    <source>
        <dbReference type="Proteomes" id="UP000504603"/>
    </source>
</evidence>
<keyword evidence="2" id="KW-1185">Reference proteome</keyword>
<gene>
    <name evidence="3" type="primary">LOC111009550</name>
</gene>
<dbReference type="RefSeq" id="XP_022138356.1">
    <property type="nucleotide sequence ID" value="XM_022282664.1"/>
</dbReference>
<reference evidence="3" key="1">
    <citation type="submission" date="2025-08" db="UniProtKB">
        <authorList>
            <consortium name="RefSeq"/>
        </authorList>
    </citation>
    <scope>IDENTIFICATION</scope>
    <source>
        <strain evidence="3">OHB3-1</strain>
    </source>
</reference>
<sequence length="195" mass="21445">MGQAFRRAAGRIKPASSIDSTASSLKMESVVDRRPPPRAIQKAEVPQPRESGALDSGGILGSNSENVPEERDPQFDAMLGQMVGRIKSKPGGKLEMGEAAVVERYERPMPKLRNTDVKSSRYEDRPAPPGTLNVAQMRHVIQLHEGKAEDHNGTMAVQQIAQRYNVSVTQIHTILQFLSLPPEDTLRAKNKDPNS</sequence>
<dbReference type="AlphaFoldDB" id="A0A6J1C9H1"/>
<proteinExistence type="predicted"/>
<dbReference type="OrthoDB" id="1609931at2759"/>